<reference evidence="2 3" key="1">
    <citation type="submission" date="2021-06" db="EMBL/GenBank/DDBJ databases">
        <title>Complete genome sequence of the secondary alcohol utilizing methanogen Methanospirillum hungatei strain GP1.</title>
        <authorList>
            <person name="Day L.A."/>
            <person name="Costa K.C."/>
        </authorList>
    </citation>
    <scope>NUCLEOTIDE SEQUENCE [LARGE SCALE GENOMIC DNA]</scope>
    <source>
        <strain evidence="2 3">GP1</strain>
    </source>
</reference>
<name>A0A8F5ZG22_METHU</name>
<sequence length="305" mass="34886">MGKTLTNFLCCLKKNQIEAKLYFGVIILSFLGIYFIFISFYFQNDNDLLFFVINHIGIALIVGAIVALLIEKVIHARYMEIYEKNTDSLFSHVDVLQGAINNGVVDIFSRRGEKGTRGKQKIFNIVAKQLSKNEIGEIKIMGISGSDFFKSKQDYSERNYLELFDDYLNNSNPQVTIKVLLLNPDSKAGKLWTSLEHLSPSRENIEKATGIIQKLTEGCTDSQNIIQYRYYNEIPRHLLIITSNYIFIEPYPLFSVSISDGSLGGKSPMMVIRKGNESDKINEGYSRWNKTFDYYWENNGGLIEN</sequence>
<protein>
    <submittedName>
        <fullName evidence="2">Uncharacterized protein</fullName>
    </submittedName>
</protein>
<gene>
    <name evidence="2" type="ORF">KSK55_01695</name>
</gene>
<dbReference type="Proteomes" id="UP000694228">
    <property type="component" value="Chromosome"/>
</dbReference>
<proteinExistence type="predicted"/>
<evidence type="ECO:0000313" key="2">
    <source>
        <dbReference type="EMBL" id="QXO95154.1"/>
    </source>
</evidence>
<keyword evidence="1" id="KW-0472">Membrane</keyword>
<feature type="transmembrane region" description="Helical" evidence="1">
    <location>
        <begin position="21"/>
        <end position="42"/>
    </location>
</feature>
<evidence type="ECO:0000256" key="1">
    <source>
        <dbReference type="SAM" id="Phobius"/>
    </source>
</evidence>
<accession>A0A8F5ZG22</accession>
<dbReference type="EMBL" id="CP077107">
    <property type="protein sequence ID" value="QXO95154.1"/>
    <property type="molecule type" value="Genomic_DNA"/>
</dbReference>
<keyword evidence="1" id="KW-0812">Transmembrane</keyword>
<dbReference type="AlphaFoldDB" id="A0A8F5ZG22"/>
<evidence type="ECO:0000313" key="3">
    <source>
        <dbReference type="Proteomes" id="UP000694228"/>
    </source>
</evidence>
<keyword evidence="1" id="KW-1133">Transmembrane helix</keyword>
<feature type="transmembrane region" description="Helical" evidence="1">
    <location>
        <begin position="48"/>
        <end position="70"/>
    </location>
</feature>
<organism evidence="2 3">
    <name type="scientific">Methanospirillum hungatei</name>
    <dbReference type="NCBI Taxonomy" id="2203"/>
    <lineage>
        <taxon>Archaea</taxon>
        <taxon>Methanobacteriati</taxon>
        <taxon>Methanobacteriota</taxon>
        <taxon>Stenosarchaea group</taxon>
        <taxon>Methanomicrobia</taxon>
        <taxon>Methanomicrobiales</taxon>
        <taxon>Methanospirillaceae</taxon>
        <taxon>Methanospirillum</taxon>
    </lineage>
</organism>